<dbReference type="InterPro" id="IPR020845">
    <property type="entry name" value="AMP-binding_CS"/>
</dbReference>
<dbReference type="InterPro" id="IPR010071">
    <property type="entry name" value="AA_adenyl_dom"/>
</dbReference>
<dbReference type="PANTHER" id="PTHR44845:SF6">
    <property type="entry name" value="BETA-ALANINE-ACTIVATING ENZYME"/>
    <property type="match status" value="1"/>
</dbReference>
<dbReference type="NCBIfam" id="TIGR01733">
    <property type="entry name" value="AA-adenyl-dom"/>
    <property type="match status" value="1"/>
</dbReference>
<evidence type="ECO:0000313" key="6">
    <source>
        <dbReference type="Proteomes" id="UP000184501"/>
    </source>
</evidence>
<evidence type="ECO:0000256" key="3">
    <source>
        <dbReference type="SAM" id="MobiDB-lite"/>
    </source>
</evidence>
<dbReference type="InterPro" id="IPR010080">
    <property type="entry name" value="Thioester_reductase-like_dom"/>
</dbReference>
<dbReference type="RefSeq" id="WP_083959997.1">
    <property type="nucleotide sequence ID" value="NZ_FQVN01000007.1"/>
</dbReference>
<dbReference type="PANTHER" id="PTHR44845">
    <property type="entry name" value="CARRIER DOMAIN-CONTAINING PROTEIN"/>
    <property type="match status" value="1"/>
</dbReference>
<gene>
    <name evidence="5" type="ORF">SAMN05444320_10731</name>
</gene>
<dbReference type="InterPro" id="IPR009081">
    <property type="entry name" value="PP-bd_ACP"/>
</dbReference>
<dbReference type="InterPro" id="IPR000873">
    <property type="entry name" value="AMP-dep_synth/lig_dom"/>
</dbReference>
<feature type="compositionally biased region" description="Low complexity" evidence="3">
    <location>
        <begin position="520"/>
        <end position="536"/>
    </location>
</feature>
<dbReference type="InterPro" id="IPR045851">
    <property type="entry name" value="AMP-bd_C_sf"/>
</dbReference>
<dbReference type="CDD" id="cd05235">
    <property type="entry name" value="SDR_e1"/>
    <property type="match status" value="1"/>
</dbReference>
<dbReference type="InterPro" id="IPR025110">
    <property type="entry name" value="AMP-bd_C"/>
</dbReference>
<dbReference type="EMBL" id="FQVN01000007">
    <property type="protein sequence ID" value="SHG21437.1"/>
    <property type="molecule type" value="Genomic_DNA"/>
</dbReference>
<accession>A0A1M5HZR3</accession>
<dbReference type="NCBIfam" id="TIGR01746">
    <property type="entry name" value="Thioester-redct"/>
    <property type="match status" value="1"/>
</dbReference>
<dbReference type="InterPro" id="IPR036291">
    <property type="entry name" value="NAD(P)-bd_dom_sf"/>
</dbReference>
<dbReference type="InterPro" id="IPR036736">
    <property type="entry name" value="ACP-like_sf"/>
</dbReference>
<dbReference type="Gene3D" id="3.30.300.30">
    <property type="match status" value="1"/>
</dbReference>
<dbReference type="Pfam" id="PF00550">
    <property type="entry name" value="PP-binding"/>
    <property type="match status" value="1"/>
</dbReference>
<keyword evidence="6" id="KW-1185">Reference proteome</keyword>
<dbReference type="Gene3D" id="2.30.38.10">
    <property type="entry name" value="Luciferase, Domain 3"/>
    <property type="match status" value="1"/>
</dbReference>
<evidence type="ECO:0000256" key="2">
    <source>
        <dbReference type="ARBA" id="ARBA00022553"/>
    </source>
</evidence>
<evidence type="ECO:0000259" key="4">
    <source>
        <dbReference type="PROSITE" id="PS50075"/>
    </source>
</evidence>
<reference evidence="5 6" key="1">
    <citation type="submission" date="2016-11" db="EMBL/GenBank/DDBJ databases">
        <authorList>
            <person name="Jaros S."/>
            <person name="Januszkiewicz K."/>
            <person name="Wedrychowicz H."/>
        </authorList>
    </citation>
    <scope>NUCLEOTIDE SEQUENCE [LARGE SCALE GENOMIC DNA]</scope>
    <source>
        <strain evidence="5 6">DSM 44523</strain>
    </source>
</reference>
<organism evidence="5 6">
    <name type="scientific">Streptoalloteichus hindustanus</name>
    <dbReference type="NCBI Taxonomy" id="2017"/>
    <lineage>
        <taxon>Bacteria</taxon>
        <taxon>Bacillati</taxon>
        <taxon>Actinomycetota</taxon>
        <taxon>Actinomycetes</taxon>
        <taxon>Pseudonocardiales</taxon>
        <taxon>Pseudonocardiaceae</taxon>
        <taxon>Streptoalloteichus</taxon>
    </lineage>
</organism>
<dbReference type="Proteomes" id="UP000184501">
    <property type="component" value="Unassembled WGS sequence"/>
</dbReference>
<dbReference type="Pfam" id="PF00501">
    <property type="entry name" value="AMP-binding"/>
    <property type="match status" value="1"/>
</dbReference>
<feature type="domain" description="Carrier" evidence="4">
    <location>
        <begin position="539"/>
        <end position="619"/>
    </location>
</feature>
<proteinExistence type="predicted"/>
<dbReference type="STRING" id="2017.SAMN05444320_10731"/>
<dbReference type="CDD" id="cd12117">
    <property type="entry name" value="A_NRPS_Srf_like"/>
    <property type="match status" value="1"/>
</dbReference>
<name>A0A1M5HZR3_STRHI</name>
<keyword evidence="2" id="KW-0597">Phosphoprotein</keyword>
<dbReference type="Gene3D" id="3.40.50.720">
    <property type="entry name" value="NAD(P)-binding Rossmann-like Domain"/>
    <property type="match status" value="1"/>
</dbReference>
<dbReference type="Pfam" id="PF07993">
    <property type="entry name" value="NAD_binding_4"/>
    <property type="match status" value="1"/>
</dbReference>
<dbReference type="PROSITE" id="PS00455">
    <property type="entry name" value="AMP_BINDING"/>
    <property type="match status" value="1"/>
</dbReference>
<keyword evidence="1" id="KW-0596">Phosphopantetheine</keyword>
<dbReference type="SUPFAM" id="SSF47336">
    <property type="entry name" value="ACP-like"/>
    <property type="match status" value="1"/>
</dbReference>
<dbReference type="InterPro" id="IPR013120">
    <property type="entry name" value="FAR_NAD-bd"/>
</dbReference>
<evidence type="ECO:0000256" key="1">
    <source>
        <dbReference type="ARBA" id="ARBA00022450"/>
    </source>
</evidence>
<dbReference type="SUPFAM" id="SSF51735">
    <property type="entry name" value="NAD(P)-binding Rossmann-fold domains"/>
    <property type="match status" value="1"/>
</dbReference>
<evidence type="ECO:0000313" key="5">
    <source>
        <dbReference type="EMBL" id="SHG21437.1"/>
    </source>
</evidence>
<sequence length="1044" mass="111498">MWPARMPPEWTGVSTDYPRDRLLHEVFDDQAAARPDALAAVRGAEALTYGRLRARSDALAARLAAAGVRPGEFVGICGTRSLPALVAILGILKAGAAYVPLDDTYPPARLRAMAEEVELGVAVVLPGSVCRVRRLRARVDYAAPHAAPRAAPPPRRPVTAISAADCAYVMFTSGSSGRPKPVAVPHRGVVRLAVSDRELQPPRPTDRVLHALSLSSDGSTHEIWSALLNGACLVLVEREVLLSPTALAQHLRAQEVTFAHLATSVFHHMARTTPEALARLRFVSAGGEAMDPELTRAVLRACPNTTVVNFYGPTENSVVSTAHLLRELGARAEAVPIGRPLANSTAHVVRADGAEAGPGEAGELLVGGDGLALGYLGDPELTAERFVPDPLRAGGRRYRTGDLVRRRADGLLEYLGRADRQIKLRGHRIELDEVEARLRAHPDVGEAVVEVSARFGVAESLTAHVTPAAPGRVIRVAELRRELAAWLPAQAVPARIVPLAAFPLTASGKVDRRRLAATRSGQSGQSGQSDQSGQTGPAPAVGAGLESTVAEIWRLTLRVRPDSHDSFFDLGGDSMLAAEVVLRTVAVLGIDAHAGSALVGALLAGPTLAEFTEAVRAARARAGDDETGTSANFHREAELGFALPPPAGPPPRWDAPAHVLLTGATGFVGAHLLTRLLEVTDAVVHCPVRARDAGHARRRVLATLARFGLRPTAAHRLVCHPGDITAPDLGLPDGVFAALAGTADLVIHSAAEVNFLYPYAALRQANVVGTRTVLRLAAARRVPVHFLSTIGVVAGYGTAGVRRVAEDAPLDHADRLTMGYAESKWVAERMVRHAGEQGLPVAVYRPYEVTGDRHRGICNTDTAICSLFRAFADMGVAPDSPLPLDFVPVDFVAAAVVHLATRREATRRVYHLTNPRPALLADMVGRMRAAGCAIDTRSYPEWVAELVRFVAREPTHPAAPFVSLCLDRAHRAEMSVKEMYFADTFPELGRDNVERDLAGSGLSCPPVDARLLDLYLAYFFDTGYLRRPGSADETTRGEALPRTS</sequence>
<feature type="region of interest" description="Disordered" evidence="3">
    <location>
        <begin position="513"/>
        <end position="541"/>
    </location>
</feature>
<dbReference type="PROSITE" id="PS50075">
    <property type="entry name" value="CARRIER"/>
    <property type="match status" value="1"/>
</dbReference>
<dbReference type="Gene3D" id="3.40.50.980">
    <property type="match status" value="2"/>
</dbReference>
<dbReference type="Gene3D" id="1.10.1200.10">
    <property type="entry name" value="ACP-like"/>
    <property type="match status" value="1"/>
</dbReference>
<dbReference type="Pfam" id="PF13193">
    <property type="entry name" value="AMP-binding_C"/>
    <property type="match status" value="1"/>
</dbReference>
<protein>
    <submittedName>
        <fullName evidence="5">Amino acid adenylation domain-containing protein/thioester reductase domain-containing protein</fullName>
    </submittedName>
</protein>
<dbReference type="AlphaFoldDB" id="A0A1M5HZR3"/>
<dbReference type="SUPFAM" id="SSF56801">
    <property type="entry name" value="Acetyl-CoA synthetase-like"/>
    <property type="match status" value="1"/>
</dbReference>